<dbReference type="GO" id="GO:0009254">
    <property type="term" value="P:peptidoglycan turnover"/>
    <property type="evidence" value="ECO:0007669"/>
    <property type="project" value="TreeGrafter"/>
</dbReference>
<sequence>MDVKLDKMVTEMINTNTYNIDKVSTYEMVKIINAEDKIVAYAVEKELSAIAKAIDLITDKFKKNGRLIYCGAGTSGRLGILDAVECVPTYGVSDEMVMGIIAGGYNAIFKAQEGAEDSLDLCEIDLKKRNFNKDDVLVGITASGRTPYVIGGINYANKLGATTIGVTCNPDSEITKLTKIPIAPVVGPEVVTGSTRMKAGTAQKLVLNMLSTGAMIKLGKVYGNLMVDLKPSNIKLIERAKKIVSEATEVNYDEATDLLDLTNYNVKLAIFIKKTGLDVKAAKKMLEECDSHISNSIERFNLIKNKR</sequence>
<protein>
    <recommendedName>
        <fullName evidence="3">N-acetylmuramic acid 6-phosphate etherase</fullName>
        <shortName evidence="3">MurNAc-6-P etherase</shortName>
        <ecNumber evidence="3">4.2.1.126</ecNumber>
    </recommendedName>
    <alternativeName>
        <fullName evidence="3">N-acetylmuramic acid 6-phosphate hydrolase</fullName>
    </alternativeName>
    <alternativeName>
        <fullName evidence="3">N-acetylmuramic acid 6-phosphate lyase</fullName>
    </alternativeName>
</protein>
<dbReference type="Gene3D" id="1.10.8.1080">
    <property type="match status" value="1"/>
</dbReference>
<dbReference type="SUPFAM" id="SSF53697">
    <property type="entry name" value="SIS domain"/>
    <property type="match status" value="1"/>
</dbReference>
<comment type="miscellaneous">
    <text evidence="3">A lyase-type mechanism (elimination/hydration) is suggested for the cleavage of the lactyl ether bond of MurNAc 6-phosphate, with the formation of an alpha,beta-unsaturated aldehyde intermediate with (E)-stereochemistry, followed by the syn addition of water to give product.</text>
</comment>
<keyword evidence="2 3" id="KW-0119">Carbohydrate metabolism</keyword>
<evidence type="ECO:0000259" key="4">
    <source>
        <dbReference type="PROSITE" id="PS51464"/>
    </source>
</evidence>
<comment type="subunit">
    <text evidence="3">Homodimer.</text>
</comment>
<evidence type="ECO:0000313" key="5">
    <source>
        <dbReference type="EMBL" id="GKX29727.1"/>
    </source>
</evidence>
<dbReference type="HAMAP" id="MF_00068">
    <property type="entry name" value="MurQ"/>
    <property type="match status" value="1"/>
</dbReference>
<dbReference type="Gene3D" id="3.40.50.10490">
    <property type="entry name" value="Glucose-6-phosphate isomerase like protein, domain 1"/>
    <property type="match status" value="1"/>
</dbReference>
<feature type="active site" evidence="3">
    <location>
        <position position="116"/>
    </location>
</feature>
<feature type="domain" description="SIS" evidence="4">
    <location>
        <begin position="57"/>
        <end position="220"/>
    </location>
</feature>
<dbReference type="InterPro" id="IPR040190">
    <property type="entry name" value="MURQ/GCKR"/>
</dbReference>
<dbReference type="RefSeq" id="WP_281815353.1">
    <property type="nucleotide sequence ID" value="NZ_BRLB01000005.1"/>
</dbReference>
<comment type="pathway">
    <text evidence="3">Amino-sugar metabolism; N-acetylmuramate degradation.</text>
</comment>
<dbReference type="PROSITE" id="PS01272">
    <property type="entry name" value="GCKR"/>
    <property type="match status" value="1"/>
</dbReference>
<dbReference type="NCBIfam" id="NF003915">
    <property type="entry name" value="PRK05441.1"/>
    <property type="match status" value="1"/>
</dbReference>
<evidence type="ECO:0000256" key="2">
    <source>
        <dbReference type="ARBA" id="ARBA00023277"/>
    </source>
</evidence>
<name>A0A9W5YA62_9FIRM</name>
<comment type="caution">
    <text evidence="5">The sequence shown here is derived from an EMBL/GenBank/DDBJ whole genome shotgun (WGS) entry which is preliminary data.</text>
</comment>
<dbReference type="EC" id="4.2.1.126" evidence="3"/>
<dbReference type="CDD" id="cd05007">
    <property type="entry name" value="SIS_Etherase"/>
    <property type="match status" value="1"/>
</dbReference>
<dbReference type="PANTHER" id="PTHR10088:SF4">
    <property type="entry name" value="GLUCOKINASE REGULATORY PROTEIN"/>
    <property type="match status" value="1"/>
</dbReference>
<dbReference type="EMBL" id="BRLB01000005">
    <property type="protein sequence ID" value="GKX29727.1"/>
    <property type="molecule type" value="Genomic_DNA"/>
</dbReference>
<dbReference type="AlphaFoldDB" id="A0A9W5YA62"/>
<accession>A0A9W5YA62</accession>
<comment type="catalytic activity">
    <reaction evidence="3">
        <text>N-acetyl-D-muramate 6-phosphate + H2O = N-acetyl-D-glucosamine 6-phosphate + (R)-lactate</text>
        <dbReference type="Rhea" id="RHEA:26410"/>
        <dbReference type="ChEBI" id="CHEBI:15377"/>
        <dbReference type="ChEBI" id="CHEBI:16004"/>
        <dbReference type="ChEBI" id="CHEBI:57513"/>
        <dbReference type="ChEBI" id="CHEBI:58722"/>
        <dbReference type="EC" id="4.2.1.126"/>
    </reaction>
</comment>
<evidence type="ECO:0000256" key="3">
    <source>
        <dbReference type="HAMAP-Rule" id="MF_00068"/>
    </source>
</evidence>
<dbReference type="InterPro" id="IPR005488">
    <property type="entry name" value="Etherase_MurQ"/>
</dbReference>
<proteinExistence type="inferred from homology"/>
<dbReference type="Pfam" id="PF22645">
    <property type="entry name" value="GKRP_SIS_N"/>
    <property type="match status" value="1"/>
</dbReference>
<dbReference type="NCBIfam" id="TIGR00274">
    <property type="entry name" value="N-acetylmuramic acid 6-phosphate etherase"/>
    <property type="match status" value="1"/>
</dbReference>
<dbReference type="NCBIfam" id="NF009222">
    <property type="entry name" value="PRK12570.1"/>
    <property type="match status" value="1"/>
</dbReference>
<dbReference type="FunFam" id="3.40.50.10490:FF:000014">
    <property type="entry name" value="N-acetylmuramic acid 6-phosphate etherase"/>
    <property type="match status" value="1"/>
</dbReference>
<dbReference type="GO" id="GO:0016803">
    <property type="term" value="F:ether hydrolase activity"/>
    <property type="evidence" value="ECO:0007669"/>
    <property type="project" value="TreeGrafter"/>
</dbReference>
<evidence type="ECO:0000313" key="6">
    <source>
        <dbReference type="Proteomes" id="UP001144256"/>
    </source>
</evidence>
<dbReference type="Proteomes" id="UP001144256">
    <property type="component" value="Unassembled WGS sequence"/>
</dbReference>
<dbReference type="GO" id="GO:0097367">
    <property type="term" value="F:carbohydrate derivative binding"/>
    <property type="evidence" value="ECO:0007669"/>
    <property type="project" value="InterPro"/>
</dbReference>
<evidence type="ECO:0000256" key="1">
    <source>
        <dbReference type="ARBA" id="ARBA00023239"/>
    </source>
</evidence>
<dbReference type="GO" id="GO:0046348">
    <property type="term" value="P:amino sugar catabolic process"/>
    <property type="evidence" value="ECO:0007669"/>
    <property type="project" value="InterPro"/>
</dbReference>
<dbReference type="InterPro" id="IPR005486">
    <property type="entry name" value="Glucokinase_regulatory_CS"/>
</dbReference>
<comment type="function">
    <text evidence="3">Specifically catalyzes the cleavage of the D-lactyl ether substituent of MurNAc 6-phosphate, producing GlcNAc 6-phosphate and D-lactate.</text>
</comment>
<dbReference type="PANTHER" id="PTHR10088">
    <property type="entry name" value="GLUCOKINASE REGULATORY PROTEIN"/>
    <property type="match status" value="1"/>
</dbReference>
<organism evidence="5 6">
    <name type="scientific">Vallitalea longa</name>
    <dbReference type="NCBI Taxonomy" id="2936439"/>
    <lineage>
        <taxon>Bacteria</taxon>
        <taxon>Bacillati</taxon>
        <taxon>Bacillota</taxon>
        <taxon>Clostridia</taxon>
        <taxon>Lachnospirales</taxon>
        <taxon>Vallitaleaceae</taxon>
        <taxon>Vallitalea</taxon>
    </lineage>
</organism>
<dbReference type="InterPro" id="IPR046348">
    <property type="entry name" value="SIS_dom_sf"/>
</dbReference>
<reference evidence="5" key="1">
    <citation type="submission" date="2022-06" db="EMBL/GenBank/DDBJ databases">
        <title>Vallitalea longa sp. nov., an anaerobic bacterium isolated from marine sediment.</title>
        <authorList>
            <person name="Hirano S."/>
            <person name="Terahara T."/>
            <person name="Mori K."/>
            <person name="Hamada M."/>
            <person name="Matsumoto R."/>
            <person name="Kobayashi T."/>
        </authorList>
    </citation>
    <scope>NUCLEOTIDE SEQUENCE</scope>
    <source>
        <strain evidence="5">SH18-1</strain>
    </source>
</reference>
<dbReference type="PROSITE" id="PS51464">
    <property type="entry name" value="SIS"/>
    <property type="match status" value="1"/>
</dbReference>
<dbReference type="InterPro" id="IPR001347">
    <property type="entry name" value="SIS_dom"/>
</dbReference>
<dbReference type="GO" id="GO:0016835">
    <property type="term" value="F:carbon-oxygen lyase activity"/>
    <property type="evidence" value="ECO:0007669"/>
    <property type="project" value="UniProtKB-UniRule"/>
</dbReference>
<keyword evidence="1 3" id="KW-0456">Lyase</keyword>
<comment type="similarity">
    <text evidence="3">Belongs to the GCKR-like family. MurNAc-6-P etherase subfamily.</text>
</comment>
<keyword evidence="6" id="KW-1185">Reference proteome</keyword>
<feature type="active site" description="Proton donor" evidence="3">
    <location>
        <position position="85"/>
    </location>
</feature>
<gene>
    <name evidence="5" type="primary">murQ_1</name>
    <name evidence="3" type="synonym">murQ</name>
    <name evidence="5" type="ORF">SH1V18_22070</name>
</gene>